<organism evidence="5 6">
    <name type="scientific">Pseudonocardia petroleophila</name>
    <dbReference type="NCBI Taxonomy" id="37331"/>
    <lineage>
        <taxon>Bacteria</taxon>
        <taxon>Bacillati</taxon>
        <taxon>Actinomycetota</taxon>
        <taxon>Actinomycetes</taxon>
        <taxon>Pseudonocardiales</taxon>
        <taxon>Pseudonocardiaceae</taxon>
        <taxon>Pseudonocardia</taxon>
    </lineage>
</organism>
<evidence type="ECO:0000313" key="6">
    <source>
        <dbReference type="Proteomes" id="UP000515728"/>
    </source>
</evidence>
<keyword evidence="6" id="KW-1185">Reference proteome</keyword>
<gene>
    <name evidence="5" type="ORF">H6H00_05730</name>
</gene>
<sequence>MPIAVVALDTRGGVQPYAALALGLQEAGHEVRMVAPAGFTPWLAGMGLDVHAVGVDTAAARADGVAEMGRVARTRYMRARAVEHTARSATDVLRACEGVDLLMGGIGGATLGRPVAEKLGVPFVDAHLHPIGPPTAAFPGVLLPRTPRFAWKASHGPSRLGATLPFRSAVRRARRDVLGLPARPAPVDHTLPALYGYSRHVLAAPPEWGPRHHVTGYWTLPGAGPLPPALEGFLDAGPPPVCIGFGSMTGADPAALTALVLDAVRRAGVRAVLLSGWGALTPLDREDVLVVEEAPHDLLFPRTAAVIHHGGAGTTGAALRAGVPSVVVPFAVDQPFWGARVAALGVGPTPVPRRRLTAGALADALRATADPGMRGRAASLGRLIRAEDGVVNAVAALGRVRG</sequence>
<accession>A0A7G7ML11</accession>
<dbReference type="EMBL" id="CP060131">
    <property type="protein sequence ID" value="QNG53472.1"/>
    <property type="molecule type" value="Genomic_DNA"/>
</dbReference>
<dbReference type="KEGG" id="ppel:H6H00_05730"/>
<dbReference type="InterPro" id="IPR004276">
    <property type="entry name" value="GlycoTrans_28_N"/>
</dbReference>
<dbReference type="InterPro" id="IPR050426">
    <property type="entry name" value="Glycosyltransferase_28"/>
</dbReference>
<feature type="domain" description="Glycosyltransferase family 28 N-terminal" evidence="3">
    <location>
        <begin position="4"/>
        <end position="124"/>
    </location>
</feature>
<dbReference type="FunFam" id="3.40.50.2000:FF:000009">
    <property type="entry name" value="Sterol 3-beta-glucosyltransferase UGT80A2"/>
    <property type="match status" value="1"/>
</dbReference>
<dbReference type="GO" id="GO:0033072">
    <property type="term" value="P:vancomycin biosynthetic process"/>
    <property type="evidence" value="ECO:0007669"/>
    <property type="project" value="UniProtKB-UniPathway"/>
</dbReference>
<dbReference type="Pfam" id="PF03033">
    <property type="entry name" value="Glyco_transf_28"/>
    <property type="match status" value="1"/>
</dbReference>
<dbReference type="InterPro" id="IPR010610">
    <property type="entry name" value="EryCIII-like_C"/>
</dbReference>
<dbReference type="PANTHER" id="PTHR48050:SF13">
    <property type="entry name" value="STEROL 3-BETA-GLUCOSYLTRANSFERASE UGT80A2"/>
    <property type="match status" value="1"/>
</dbReference>
<evidence type="ECO:0000259" key="4">
    <source>
        <dbReference type="Pfam" id="PF06722"/>
    </source>
</evidence>
<dbReference type="RefSeq" id="WP_185720299.1">
    <property type="nucleotide sequence ID" value="NZ_BAAAWI010000001.1"/>
</dbReference>
<evidence type="ECO:0000259" key="3">
    <source>
        <dbReference type="Pfam" id="PF03033"/>
    </source>
</evidence>
<dbReference type="Pfam" id="PF06722">
    <property type="entry name" value="EryCIII-like_C"/>
    <property type="match status" value="1"/>
</dbReference>
<dbReference type="GO" id="GO:0005975">
    <property type="term" value="P:carbohydrate metabolic process"/>
    <property type="evidence" value="ECO:0007669"/>
    <property type="project" value="InterPro"/>
</dbReference>
<proteinExistence type="predicted"/>
<dbReference type="Gene3D" id="3.40.50.2000">
    <property type="entry name" value="Glycogen Phosphorylase B"/>
    <property type="match status" value="2"/>
</dbReference>
<name>A0A7G7ML11_9PSEU</name>
<keyword evidence="2" id="KW-0045">Antibiotic biosynthesis</keyword>
<dbReference type="InterPro" id="IPR002213">
    <property type="entry name" value="UDP_glucos_trans"/>
</dbReference>
<evidence type="ECO:0000256" key="2">
    <source>
        <dbReference type="ARBA" id="ARBA00023194"/>
    </source>
</evidence>
<dbReference type="SUPFAM" id="SSF53756">
    <property type="entry name" value="UDP-Glycosyltransferase/glycogen phosphorylase"/>
    <property type="match status" value="1"/>
</dbReference>
<dbReference type="PANTHER" id="PTHR48050">
    <property type="entry name" value="STEROL 3-BETA-GLUCOSYLTRANSFERASE"/>
    <property type="match status" value="1"/>
</dbReference>
<dbReference type="GO" id="GO:0016758">
    <property type="term" value="F:hexosyltransferase activity"/>
    <property type="evidence" value="ECO:0007669"/>
    <property type="project" value="InterPro"/>
</dbReference>
<dbReference type="GO" id="GO:0008194">
    <property type="term" value="F:UDP-glycosyltransferase activity"/>
    <property type="evidence" value="ECO:0007669"/>
    <property type="project" value="InterPro"/>
</dbReference>
<dbReference type="UniPathway" id="UPA00162"/>
<evidence type="ECO:0000313" key="5">
    <source>
        <dbReference type="EMBL" id="QNG53472.1"/>
    </source>
</evidence>
<evidence type="ECO:0000256" key="1">
    <source>
        <dbReference type="ARBA" id="ARBA00004660"/>
    </source>
</evidence>
<feature type="domain" description="Erythromycin biosynthesis protein CIII-like C-terminal" evidence="4">
    <location>
        <begin position="287"/>
        <end position="379"/>
    </location>
</feature>
<dbReference type="Proteomes" id="UP000515728">
    <property type="component" value="Chromosome"/>
</dbReference>
<protein>
    <submittedName>
        <fullName evidence="5">Glycosyltransferase family 1 protein</fullName>
    </submittedName>
</protein>
<dbReference type="AlphaFoldDB" id="A0A7G7ML11"/>
<dbReference type="CDD" id="cd03784">
    <property type="entry name" value="GT1_Gtf-like"/>
    <property type="match status" value="1"/>
</dbReference>
<comment type="pathway">
    <text evidence="1">Antibiotic biosynthesis; vancomycin biosynthesis.</text>
</comment>
<reference evidence="5 6" key="1">
    <citation type="submission" date="2020-08" db="EMBL/GenBank/DDBJ databases">
        <authorList>
            <person name="Mo P."/>
        </authorList>
    </citation>
    <scope>NUCLEOTIDE SEQUENCE [LARGE SCALE GENOMIC DNA]</scope>
    <source>
        <strain evidence="5 6">CGMCC 4.1532</strain>
    </source>
</reference>